<name>A0A8K0QZM8_9PLEO</name>
<dbReference type="OrthoDB" id="5398665at2759"/>
<evidence type="ECO:0000256" key="5">
    <source>
        <dbReference type="ARBA" id="ARBA00023242"/>
    </source>
</evidence>
<gene>
    <name evidence="9" type="ORF">FB567DRAFT_138473</name>
</gene>
<sequence length="355" mass="39229">MASQLQERALAFPDDAVVAKVSDYIKGRSGSDILEMMRSLRSPADQVALTTALLFAGPLTLVEEPAAAPEKAKKALNAFVGFRTYYITIPVFKQWPMKKLSHLIGQLWEADPNKSLWSLLAKAWSTIRDQIGKDNAPLGAYLDIICPYLQVPHPAAYLERHGWILDINHEGSPVLFRDSNITPVATLGAGLTLSVEDITGICQQSGYAQNYVPKPNSTSSTFLSQQTSVQTIRKAARDKRRAKRQPAKSRAVRDAIRQDIVVAHGGDLPYPVKDNEDAEDIEDDILDSSEFYEDLSEMLSNRDAQTETEHHNTSVESALDAPANYAEFSELIDWDAFCAGTDEDVFVGALELAQF</sequence>
<evidence type="ECO:0000259" key="8">
    <source>
        <dbReference type="PROSITE" id="PS51325"/>
    </source>
</evidence>
<evidence type="ECO:0000256" key="7">
    <source>
        <dbReference type="RuleBase" id="RU003516"/>
    </source>
</evidence>
<dbReference type="GO" id="GO:0008301">
    <property type="term" value="F:DNA binding, bending"/>
    <property type="evidence" value="ECO:0007669"/>
    <property type="project" value="InterPro"/>
</dbReference>
<protein>
    <recommendedName>
        <fullName evidence="1">Mating-type protein MAT-1</fullName>
    </recommendedName>
</protein>
<evidence type="ECO:0000256" key="1">
    <source>
        <dbReference type="ARBA" id="ARBA00015083"/>
    </source>
</evidence>
<evidence type="ECO:0000256" key="6">
    <source>
        <dbReference type="ARBA" id="ARBA00035106"/>
    </source>
</evidence>
<organism evidence="9 10">
    <name type="scientific">Paraphoma chrysanthemicola</name>
    <dbReference type="NCBI Taxonomy" id="798071"/>
    <lineage>
        <taxon>Eukaryota</taxon>
        <taxon>Fungi</taxon>
        <taxon>Dikarya</taxon>
        <taxon>Ascomycota</taxon>
        <taxon>Pezizomycotina</taxon>
        <taxon>Dothideomycetes</taxon>
        <taxon>Pleosporomycetidae</taxon>
        <taxon>Pleosporales</taxon>
        <taxon>Pleosporineae</taxon>
        <taxon>Phaeosphaeriaceae</taxon>
        <taxon>Paraphoma</taxon>
    </lineage>
</organism>
<dbReference type="AlphaFoldDB" id="A0A8K0QZM8"/>
<evidence type="ECO:0000313" key="9">
    <source>
        <dbReference type="EMBL" id="KAH7078556.1"/>
    </source>
</evidence>
<dbReference type="Proteomes" id="UP000813461">
    <property type="component" value="Unassembled WGS sequence"/>
</dbReference>
<evidence type="ECO:0000256" key="4">
    <source>
        <dbReference type="ARBA" id="ARBA00023163"/>
    </source>
</evidence>
<keyword evidence="4 7" id="KW-0804">Transcription</keyword>
<dbReference type="GO" id="GO:0045895">
    <property type="term" value="P:positive regulation of mating-type specific transcription, DNA-templated"/>
    <property type="evidence" value="ECO:0007669"/>
    <property type="project" value="InterPro"/>
</dbReference>
<dbReference type="EMBL" id="JAGMVJ010000017">
    <property type="protein sequence ID" value="KAH7078556.1"/>
    <property type="molecule type" value="Genomic_DNA"/>
</dbReference>
<comment type="caution">
    <text evidence="9">The sequence shown here is derived from an EMBL/GenBank/DDBJ whole genome shotgun (WGS) entry which is preliminary data.</text>
</comment>
<comment type="function">
    <text evidence="6">Mating type proteins are sequence specific DNA-binding proteins that act as master switches in fungal differentiation by controlling gene expression in a cell type-specific fashion. Transcriptional activator that induces the transcription of alpha-specific genes.</text>
</comment>
<keyword evidence="3 7" id="KW-0238">DNA-binding</keyword>
<evidence type="ECO:0000256" key="3">
    <source>
        <dbReference type="ARBA" id="ARBA00023125"/>
    </source>
</evidence>
<dbReference type="PROSITE" id="PS51325">
    <property type="entry name" value="ALPHA_BOX"/>
    <property type="match status" value="1"/>
</dbReference>
<evidence type="ECO:0000256" key="2">
    <source>
        <dbReference type="ARBA" id="ARBA00023015"/>
    </source>
</evidence>
<feature type="domain" description="Alpha box" evidence="8">
    <location>
        <begin position="71"/>
        <end position="128"/>
    </location>
</feature>
<keyword evidence="5 7" id="KW-0539">Nucleus</keyword>
<proteinExistence type="inferred from homology"/>
<evidence type="ECO:0000313" key="10">
    <source>
        <dbReference type="Proteomes" id="UP000813461"/>
    </source>
</evidence>
<reference evidence="9" key="1">
    <citation type="journal article" date="2021" name="Nat. Commun.">
        <title>Genetic determinants of endophytism in the Arabidopsis root mycobiome.</title>
        <authorList>
            <person name="Mesny F."/>
            <person name="Miyauchi S."/>
            <person name="Thiergart T."/>
            <person name="Pickel B."/>
            <person name="Atanasova L."/>
            <person name="Karlsson M."/>
            <person name="Huettel B."/>
            <person name="Barry K.W."/>
            <person name="Haridas S."/>
            <person name="Chen C."/>
            <person name="Bauer D."/>
            <person name="Andreopoulos W."/>
            <person name="Pangilinan J."/>
            <person name="LaButti K."/>
            <person name="Riley R."/>
            <person name="Lipzen A."/>
            <person name="Clum A."/>
            <person name="Drula E."/>
            <person name="Henrissat B."/>
            <person name="Kohler A."/>
            <person name="Grigoriev I.V."/>
            <person name="Martin F.M."/>
            <person name="Hacquard S."/>
        </authorList>
    </citation>
    <scope>NUCLEOTIDE SEQUENCE</scope>
    <source>
        <strain evidence="9">MPI-SDFR-AT-0120</strain>
    </source>
</reference>
<dbReference type="GO" id="GO:0005634">
    <property type="term" value="C:nucleus"/>
    <property type="evidence" value="ECO:0007669"/>
    <property type="project" value="UniProtKB-SubCell"/>
</dbReference>
<accession>A0A8K0QZM8</accession>
<dbReference type="InterPro" id="IPR006856">
    <property type="entry name" value="MATalpha_HMGbox"/>
</dbReference>
<dbReference type="Pfam" id="PF04769">
    <property type="entry name" value="MATalpha_HMGbox"/>
    <property type="match status" value="1"/>
</dbReference>
<comment type="similarity">
    <text evidence="7">Belongs to the MATALPHA1 family.</text>
</comment>
<comment type="subcellular location">
    <subcellularLocation>
        <location evidence="7">Nucleus</location>
    </subcellularLocation>
</comment>
<keyword evidence="2 7" id="KW-0805">Transcription regulation</keyword>
<keyword evidence="10" id="KW-1185">Reference proteome</keyword>